<evidence type="ECO:0000313" key="1">
    <source>
        <dbReference type="EMBL" id="GII54155.1"/>
    </source>
</evidence>
<keyword evidence="2" id="KW-1185">Reference proteome</keyword>
<name>A0A8J3XVM9_9ACTN</name>
<reference evidence="1" key="1">
    <citation type="submission" date="2021-01" db="EMBL/GenBank/DDBJ databases">
        <title>Whole genome shotgun sequence of Planotetraspora thailandica NBRC 104271.</title>
        <authorList>
            <person name="Komaki H."/>
            <person name="Tamura T."/>
        </authorList>
    </citation>
    <scope>NUCLEOTIDE SEQUENCE</scope>
    <source>
        <strain evidence="1">NBRC 104271</strain>
    </source>
</reference>
<evidence type="ECO:0000313" key="2">
    <source>
        <dbReference type="Proteomes" id="UP000605992"/>
    </source>
</evidence>
<proteinExistence type="predicted"/>
<comment type="caution">
    <text evidence="1">The sequence shown here is derived from an EMBL/GenBank/DDBJ whole genome shotgun (WGS) entry which is preliminary data.</text>
</comment>
<dbReference type="InterPro" id="IPR036388">
    <property type="entry name" value="WH-like_DNA-bd_sf"/>
</dbReference>
<dbReference type="Gene3D" id="1.10.10.10">
    <property type="entry name" value="Winged helix-like DNA-binding domain superfamily/Winged helix DNA-binding domain"/>
    <property type="match status" value="1"/>
</dbReference>
<gene>
    <name evidence="1" type="ORF">Pth03_25440</name>
</gene>
<dbReference type="EMBL" id="BOOR01000014">
    <property type="protein sequence ID" value="GII54155.1"/>
    <property type="molecule type" value="Genomic_DNA"/>
</dbReference>
<evidence type="ECO:0008006" key="3">
    <source>
        <dbReference type="Google" id="ProtNLM"/>
    </source>
</evidence>
<sequence>MGGRRRRTYELTEQGRLSLNGARDHWQEFAAAVSAALRSAPWPTTN</sequence>
<dbReference type="RefSeq" id="WP_239118981.1">
    <property type="nucleotide sequence ID" value="NZ_BOOR01000014.1"/>
</dbReference>
<protein>
    <recommendedName>
        <fullName evidence="3">PadR family transcriptional regulator</fullName>
    </recommendedName>
</protein>
<dbReference type="Proteomes" id="UP000605992">
    <property type="component" value="Unassembled WGS sequence"/>
</dbReference>
<accession>A0A8J3XVM9</accession>
<dbReference type="AlphaFoldDB" id="A0A8J3XVM9"/>
<organism evidence="1 2">
    <name type="scientific">Planotetraspora thailandica</name>
    <dbReference type="NCBI Taxonomy" id="487172"/>
    <lineage>
        <taxon>Bacteria</taxon>
        <taxon>Bacillati</taxon>
        <taxon>Actinomycetota</taxon>
        <taxon>Actinomycetes</taxon>
        <taxon>Streptosporangiales</taxon>
        <taxon>Streptosporangiaceae</taxon>
        <taxon>Planotetraspora</taxon>
    </lineage>
</organism>